<sequence length="248" mass="25907">MRKLILIGGVLLATASVTALLAQTVDGLDLEAVRKRSADMQDEATAFAEQVKDRGDAFRDEAASVRAAGTQNMERVAAASLPKGPGGPIDFDEIVSGAAANVGVGAGEAPQLIVFVSLSMPAKALRAIIEDTARAGGVVVFRGFPDNSMRAFTERLGKVVAREDNLANIGVDPRLFRAFDVAAVPTYVAVSSDFDLCAGFACRTQVPAHDRMVGNVTLEYALTSFAEANGSGARVAAVGLKRLQGTPR</sequence>
<dbReference type="Pfam" id="PF09673">
    <property type="entry name" value="TrbC_Ftype"/>
    <property type="match status" value="1"/>
</dbReference>
<dbReference type="Proteomes" id="UP000076088">
    <property type="component" value="Plasmid unnamed1"/>
</dbReference>
<evidence type="ECO:0000256" key="1">
    <source>
        <dbReference type="SAM" id="SignalP"/>
    </source>
</evidence>
<reference evidence="2 3" key="2">
    <citation type="journal article" date="2016" name="Genome Announc.">
        <title>Complete Genome Sequence of Sphingopyxis macrogoltabida Strain 203N (NBRC 111659), a Polyethylene Glycol Degrader.</title>
        <authorList>
            <person name="Ohtsubo Y."/>
            <person name="Nonoyama S."/>
            <person name="Nagata Y."/>
            <person name="Numata M."/>
            <person name="Tsuchikane K."/>
            <person name="Hosoyama A."/>
            <person name="Yamazoe A."/>
            <person name="Tsuda M."/>
            <person name="Fujita N."/>
            <person name="Kawai F."/>
        </authorList>
    </citation>
    <scope>NUCLEOTIDE SEQUENCE [LARGE SCALE GENOMIC DNA]</scope>
    <source>
        <strain evidence="2 3">203N</strain>
    </source>
</reference>
<keyword evidence="3" id="KW-1185">Reference proteome</keyword>
<evidence type="ECO:0000313" key="3">
    <source>
        <dbReference type="Proteomes" id="UP000076088"/>
    </source>
</evidence>
<geneLocation type="plasmid" evidence="2 3">
    <name>unnamed1</name>
</geneLocation>
<feature type="chain" id="PRO_5042020027" evidence="1">
    <location>
        <begin position="22"/>
        <end position="248"/>
    </location>
</feature>
<dbReference type="RefSeq" id="WP_054734429.1">
    <property type="nucleotide sequence ID" value="NZ_CP009430.1"/>
</dbReference>
<keyword evidence="2" id="KW-0614">Plasmid</keyword>
<feature type="signal peptide" evidence="1">
    <location>
        <begin position="1"/>
        <end position="21"/>
    </location>
</feature>
<organism evidence="2 3">
    <name type="scientific">Sphingopyxis macrogoltabida</name>
    <name type="common">Sphingomonas macrogoltabidus</name>
    <dbReference type="NCBI Taxonomy" id="33050"/>
    <lineage>
        <taxon>Bacteria</taxon>
        <taxon>Pseudomonadati</taxon>
        <taxon>Pseudomonadota</taxon>
        <taxon>Alphaproteobacteria</taxon>
        <taxon>Sphingomonadales</taxon>
        <taxon>Sphingomonadaceae</taxon>
        <taxon>Sphingopyxis</taxon>
    </lineage>
</organism>
<dbReference type="InterPro" id="IPR014113">
    <property type="entry name" value="T4SS_TrbC_subgr"/>
</dbReference>
<proteinExistence type="predicted"/>
<gene>
    <name evidence="2" type="ORF">ATM17_30160</name>
</gene>
<dbReference type="KEGG" id="smaz:LH19_26160"/>
<dbReference type="InterPro" id="IPR019106">
    <property type="entry name" value="T4SS_TrbC"/>
</dbReference>
<dbReference type="NCBIfam" id="TIGR02742">
    <property type="entry name" value="TrbC_Ftype"/>
    <property type="match status" value="1"/>
</dbReference>
<keyword evidence="1" id="KW-0732">Signal</keyword>
<protein>
    <submittedName>
        <fullName evidence="2">Pilus assembly protein</fullName>
    </submittedName>
</protein>
<reference evidence="3" key="1">
    <citation type="submission" date="2015-11" db="EMBL/GenBank/DDBJ databases">
        <title>Complete genome sequence of a polyethylene-glycol degrader Sphingopyxis macrogoltabida 203N (NBRC 111659).</title>
        <authorList>
            <person name="Yoshiyuki O."/>
            <person name="Shouta N."/>
            <person name="Nagata Y."/>
            <person name="Numata M."/>
            <person name="Tsuchikane K."/>
            <person name="Hosoyama A."/>
            <person name="Yamazoe A."/>
            <person name="Tsuda M."/>
            <person name="Fujita N."/>
            <person name="Kawai F."/>
        </authorList>
    </citation>
    <scope>NUCLEOTIDE SEQUENCE [LARGE SCALE GENOMIC DNA]</scope>
    <source>
        <strain evidence="3">203N</strain>
        <plasmid evidence="3">unnamed1</plasmid>
    </source>
</reference>
<dbReference type="EMBL" id="CP013345">
    <property type="protein sequence ID" value="AMU92525.1"/>
    <property type="molecule type" value="Genomic_DNA"/>
</dbReference>
<dbReference type="AlphaFoldDB" id="A0AAC9FHN6"/>
<name>A0AAC9FHN6_SPHMC</name>
<evidence type="ECO:0000313" key="2">
    <source>
        <dbReference type="EMBL" id="AMU92525.1"/>
    </source>
</evidence>
<accession>A0AAC9FHN6</accession>